<feature type="non-terminal residue" evidence="1">
    <location>
        <position position="267"/>
    </location>
</feature>
<dbReference type="Proteomes" id="UP000749559">
    <property type="component" value="Unassembled WGS sequence"/>
</dbReference>
<proteinExistence type="predicted"/>
<gene>
    <name evidence="1" type="ORF">OFUS_LOCUS20452</name>
</gene>
<dbReference type="AlphaFoldDB" id="A0A8S4PTK7"/>
<evidence type="ECO:0008006" key="3">
    <source>
        <dbReference type="Google" id="ProtNLM"/>
    </source>
</evidence>
<protein>
    <recommendedName>
        <fullName evidence="3">Reverse transcriptase</fullName>
    </recommendedName>
</protein>
<accession>A0A8S4PTK7</accession>
<keyword evidence="2" id="KW-1185">Reference proteome</keyword>
<evidence type="ECO:0000313" key="2">
    <source>
        <dbReference type="Proteomes" id="UP000749559"/>
    </source>
</evidence>
<sequence>ADILYHSSTQVLINIPSKLHYQAALLCSGCLHGSDTGKVMGVLNWCTLSQRREQHILNFMYKVIRNQVPSYVSSIFEEFKNPATRRTSNTEVYQIPIRSTAQFIKSPIPNAISLWNKLPKPLLEYALKFSLPAFKKESNKHYLPKRIISSTSLINLTRSQEITLNRARVDLFLKARLFAHQFTFIDSAHCSCGKPETLKHLFFKCPLCQINRHALMEEVNNNFYNKISQLTNMDDKLNFLLYGDETLSLAELSKLFIIVSNFLHDNK</sequence>
<feature type="non-terminal residue" evidence="1">
    <location>
        <position position="1"/>
    </location>
</feature>
<dbReference type="EMBL" id="CAIIXF020000010">
    <property type="protein sequence ID" value="CAH1795991.1"/>
    <property type="molecule type" value="Genomic_DNA"/>
</dbReference>
<organism evidence="1 2">
    <name type="scientific">Owenia fusiformis</name>
    <name type="common">Polychaete worm</name>
    <dbReference type="NCBI Taxonomy" id="6347"/>
    <lineage>
        <taxon>Eukaryota</taxon>
        <taxon>Metazoa</taxon>
        <taxon>Spiralia</taxon>
        <taxon>Lophotrochozoa</taxon>
        <taxon>Annelida</taxon>
        <taxon>Polychaeta</taxon>
        <taxon>Sedentaria</taxon>
        <taxon>Canalipalpata</taxon>
        <taxon>Sabellida</taxon>
        <taxon>Oweniida</taxon>
        <taxon>Oweniidae</taxon>
        <taxon>Owenia</taxon>
    </lineage>
</organism>
<comment type="caution">
    <text evidence="1">The sequence shown here is derived from an EMBL/GenBank/DDBJ whole genome shotgun (WGS) entry which is preliminary data.</text>
</comment>
<evidence type="ECO:0000313" key="1">
    <source>
        <dbReference type="EMBL" id="CAH1795991.1"/>
    </source>
</evidence>
<dbReference type="OrthoDB" id="6157157at2759"/>
<name>A0A8S4PTK7_OWEFU</name>
<reference evidence="1" key="1">
    <citation type="submission" date="2022-03" db="EMBL/GenBank/DDBJ databases">
        <authorList>
            <person name="Martin C."/>
        </authorList>
    </citation>
    <scope>NUCLEOTIDE SEQUENCE</scope>
</reference>